<evidence type="ECO:0000256" key="2">
    <source>
        <dbReference type="ARBA" id="ARBA00005723"/>
    </source>
</evidence>
<dbReference type="Ensembl" id="ENSACAT00000022881.3">
    <property type="protein sequence ID" value="ENSACAP00000019523.3"/>
    <property type="gene ID" value="ENSACAG00000023741.3"/>
</dbReference>
<dbReference type="PANTHER" id="PTHR10583:SF4">
    <property type="entry name" value="SECRETOGRANIN-1"/>
    <property type="match status" value="1"/>
</dbReference>
<feature type="compositionally biased region" description="Basic and acidic residues" evidence="14">
    <location>
        <begin position="51"/>
        <end position="97"/>
    </location>
</feature>
<evidence type="ECO:0000256" key="14">
    <source>
        <dbReference type="SAM" id="MobiDB-lite"/>
    </source>
</evidence>
<accession>H9GSL4</accession>
<evidence type="ECO:0000256" key="3">
    <source>
        <dbReference type="ARBA" id="ARBA00022525"/>
    </source>
</evidence>
<dbReference type="InParanoid" id="H9GSL4"/>
<dbReference type="InterPro" id="IPR001819">
    <property type="entry name" value="Chromogranin_AB"/>
</dbReference>
<reference evidence="15" key="3">
    <citation type="submission" date="2025-09" db="UniProtKB">
        <authorList>
            <consortium name="Ensembl"/>
        </authorList>
    </citation>
    <scope>IDENTIFICATION</scope>
</reference>
<dbReference type="HOGENOM" id="CLU_026095_0_0_1"/>
<keyword evidence="8" id="KW-0654">Proteoglycan</keyword>
<evidence type="ECO:0000313" key="16">
    <source>
        <dbReference type="Proteomes" id="UP000001646"/>
    </source>
</evidence>
<sequence>MQKPQEQPVKEGQGLNEEEFKRQAEVGEKWHPEEKQHNGNDNAEEDSYSVDEAHKGEIKENEDKRTEEDGSYKRNFHSEKESQTKKHSEDLERELQDKNILPPPGKVTEDDYKRSGGQREEIVHSQERENEDSKEEEDAEEEEEEEKEESSEKYHHSFHREFEDSSEREDVDTDKRGHKPRYYYRKPRLGNSSEYKRWQHDEKKESPEESSEEEHEFWDKRGHFPKHYYEARHHSEDKRNSVEMHGSEEMGGKSKNKEHPDKWQPSREDSEEEAMGHHSWRNEEKKHDLERKRLREELQKELRHHFEERTPHSKPGEEDVAKEHGRDEKRHQHDKERLQLQLEELPKLQTMEKEDKEQRFHIPEEGEKEEKRHYPSVLEEELEERHHNERGNHVASKRTLLLEEGYPRSHYLVENVKRAVAPYIPYYQQFRWKNRHAEKKADIENPFLESEEEEPRSQMNERDFVPEYNDYDLWEKKQLMDDLGHKHSENNNPERSHKFYVKRQYNKMDQLAHLLSNRKKSVEFPELYSSREDMKRGHVIRSGEGKLRQRPLTQEEEKELENLAAMDLELQKIAEKFNSNRQG</sequence>
<name>H9GSL4_ANOCA</name>
<keyword evidence="6" id="KW-0165">Cleavage on pair of basic residues</keyword>
<reference evidence="15" key="2">
    <citation type="submission" date="2025-08" db="UniProtKB">
        <authorList>
            <consortium name="Ensembl"/>
        </authorList>
    </citation>
    <scope>IDENTIFICATION</scope>
</reference>
<reference evidence="15" key="1">
    <citation type="submission" date="2009-12" db="EMBL/GenBank/DDBJ databases">
        <title>The Genome Sequence of Anolis carolinensis (Green Anole Lizard).</title>
        <authorList>
            <consortium name="The Genome Sequencing Platform"/>
            <person name="Di Palma F."/>
            <person name="Alfoldi J."/>
            <person name="Heiman D."/>
            <person name="Young S."/>
            <person name="Grabherr M."/>
            <person name="Johnson J."/>
            <person name="Lander E.S."/>
            <person name="Lindblad-Toh K."/>
        </authorList>
    </citation>
    <scope>NUCLEOTIDE SEQUENCE [LARGE SCALE GENOMIC DNA]</scope>
    <source>
        <strain evidence="15">JBL SC #1</strain>
    </source>
</reference>
<feature type="region of interest" description="Disordered" evidence="14">
    <location>
        <begin position="535"/>
        <end position="554"/>
    </location>
</feature>
<dbReference type="eggNOG" id="ENOG502QRBF">
    <property type="taxonomic scope" value="Eukaryota"/>
</dbReference>
<evidence type="ECO:0000256" key="4">
    <source>
        <dbReference type="ARBA" id="ARBA00022553"/>
    </source>
</evidence>
<evidence type="ECO:0000256" key="11">
    <source>
        <dbReference type="ARBA" id="ARBA00039221"/>
    </source>
</evidence>
<dbReference type="Pfam" id="PF01271">
    <property type="entry name" value="Granin"/>
    <property type="match status" value="1"/>
</dbReference>
<dbReference type="STRING" id="28377.ENSACAP00000019523"/>
<evidence type="ECO:0000256" key="8">
    <source>
        <dbReference type="ARBA" id="ARBA00022974"/>
    </source>
</evidence>
<dbReference type="InterPro" id="IPR018054">
    <property type="entry name" value="Chromogranin_CS"/>
</dbReference>
<keyword evidence="7" id="KW-0732">Signal</keyword>
<evidence type="ECO:0000256" key="10">
    <source>
        <dbReference type="ARBA" id="ARBA00023180"/>
    </source>
</evidence>
<feature type="compositionally biased region" description="Basic and acidic residues" evidence="14">
    <location>
        <begin position="18"/>
        <end position="38"/>
    </location>
</feature>
<feature type="compositionally biased region" description="Acidic residues" evidence="14">
    <location>
        <begin position="129"/>
        <end position="149"/>
    </location>
</feature>
<feature type="compositionally biased region" description="Basic and acidic residues" evidence="14">
    <location>
        <begin position="383"/>
        <end position="392"/>
    </location>
</feature>
<dbReference type="GeneTree" id="ENSGT00940000154206"/>
<dbReference type="GO" id="GO:0005615">
    <property type="term" value="C:extracellular space"/>
    <property type="evidence" value="ECO:0000318"/>
    <property type="project" value="GO_Central"/>
</dbReference>
<dbReference type="AlphaFoldDB" id="H9GSL4"/>
<feature type="region of interest" description="Disordered" evidence="14">
    <location>
        <begin position="1"/>
        <end position="396"/>
    </location>
</feature>
<keyword evidence="9" id="KW-1015">Disulfide bond</keyword>
<keyword evidence="10" id="KW-0325">Glycoprotein</keyword>
<evidence type="ECO:0000256" key="1">
    <source>
        <dbReference type="ARBA" id="ARBA00004613"/>
    </source>
</evidence>
<feature type="compositionally biased region" description="Basic and acidic residues" evidence="14">
    <location>
        <begin position="535"/>
        <end position="547"/>
    </location>
</feature>
<comment type="subcellular location">
    <subcellularLocation>
        <location evidence="1">Secreted</location>
    </subcellularLocation>
</comment>
<dbReference type="Bgee" id="ENSACAG00000023741">
    <property type="expression patterns" value="Expressed in testis and 6 other cell types or tissues"/>
</dbReference>
<proteinExistence type="inferred from homology"/>
<dbReference type="InterPro" id="IPR001990">
    <property type="entry name" value="Granin"/>
</dbReference>
<evidence type="ECO:0000256" key="13">
    <source>
        <dbReference type="ARBA" id="ARBA00044763"/>
    </source>
</evidence>
<comment type="subunit">
    <text evidence="13">Interacts with ITPR1 in the secretory granules.</text>
</comment>
<evidence type="ECO:0000256" key="6">
    <source>
        <dbReference type="ARBA" id="ARBA00022685"/>
    </source>
</evidence>
<feature type="compositionally biased region" description="Basic residues" evidence="14">
    <location>
        <begin position="176"/>
        <end position="188"/>
    </location>
</feature>
<keyword evidence="5" id="KW-0765">Sulfation</keyword>
<keyword evidence="4" id="KW-0597">Phosphoprotein</keyword>
<evidence type="ECO:0000313" key="15">
    <source>
        <dbReference type="Ensembl" id="ENSACAP00000019523.3"/>
    </source>
</evidence>
<protein>
    <recommendedName>
        <fullName evidence="11">Secretogranin-1</fullName>
    </recommendedName>
    <alternativeName>
        <fullName evidence="12">Chromogranin-B</fullName>
    </alternativeName>
</protein>
<comment type="similarity">
    <text evidence="2">Belongs to the chromogranin/secretogranin protein family.</text>
</comment>
<evidence type="ECO:0000256" key="5">
    <source>
        <dbReference type="ARBA" id="ARBA00022641"/>
    </source>
</evidence>
<dbReference type="Proteomes" id="UP000001646">
    <property type="component" value="Unplaced"/>
</dbReference>
<dbReference type="GO" id="GO:0030141">
    <property type="term" value="C:secretory granule"/>
    <property type="evidence" value="ECO:0000318"/>
    <property type="project" value="GO_Central"/>
</dbReference>
<dbReference type="PANTHER" id="PTHR10583">
    <property type="entry name" value="CHROMOGRANIN"/>
    <property type="match status" value="1"/>
</dbReference>
<feature type="compositionally biased region" description="Basic and acidic residues" evidence="14">
    <location>
        <begin position="194"/>
        <end position="207"/>
    </location>
</feature>
<evidence type="ECO:0000256" key="12">
    <source>
        <dbReference type="ARBA" id="ARBA00042410"/>
    </source>
</evidence>
<feature type="compositionally biased region" description="Basic and acidic residues" evidence="14">
    <location>
        <begin position="217"/>
        <end position="373"/>
    </location>
</feature>
<organism evidence="15 16">
    <name type="scientific">Anolis carolinensis</name>
    <name type="common">Green anole</name>
    <name type="synonym">American chameleon</name>
    <dbReference type="NCBI Taxonomy" id="28377"/>
    <lineage>
        <taxon>Eukaryota</taxon>
        <taxon>Metazoa</taxon>
        <taxon>Chordata</taxon>
        <taxon>Craniata</taxon>
        <taxon>Vertebrata</taxon>
        <taxon>Euteleostomi</taxon>
        <taxon>Lepidosauria</taxon>
        <taxon>Squamata</taxon>
        <taxon>Bifurcata</taxon>
        <taxon>Unidentata</taxon>
        <taxon>Episquamata</taxon>
        <taxon>Toxicofera</taxon>
        <taxon>Iguania</taxon>
        <taxon>Dactyloidae</taxon>
        <taxon>Anolis</taxon>
    </lineage>
</organism>
<feature type="compositionally biased region" description="Basic and acidic residues" evidence="14">
    <location>
        <begin position="150"/>
        <end position="165"/>
    </location>
</feature>
<keyword evidence="16" id="KW-1185">Reference proteome</keyword>
<keyword evidence="3" id="KW-0964">Secreted</keyword>
<feature type="compositionally biased region" description="Basic and acidic residues" evidence="14">
    <location>
        <begin position="107"/>
        <end position="128"/>
    </location>
</feature>
<dbReference type="PROSITE" id="PS00422">
    <property type="entry name" value="GRANINS_1"/>
    <property type="match status" value="1"/>
</dbReference>
<evidence type="ECO:0000256" key="7">
    <source>
        <dbReference type="ARBA" id="ARBA00022729"/>
    </source>
</evidence>
<evidence type="ECO:0000256" key="9">
    <source>
        <dbReference type="ARBA" id="ARBA00023157"/>
    </source>
</evidence>